<feature type="chain" id="PRO_5002431893" evidence="1">
    <location>
        <begin position="20"/>
        <end position="49"/>
    </location>
</feature>
<keyword evidence="1" id="KW-0732">Signal</keyword>
<feature type="signal peptide" evidence="1">
    <location>
        <begin position="1"/>
        <end position="19"/>
    </location>
</feature>
<dbReference type="EMBL" id="GBXM01091505">
    <property type="protein sequence ID" value="JAH17072.1"/>
    <property type="molecule type" value="Transcribed_RNA"/>
</dbReference>
<accession>A0A0E9QKN2</accession>
<sequence length="49" mass="5378">MFAWKIAQLFFHLPSVFLSLSVSNGNVRRAVGEFNFLAHGSRCGVPVGL</sequence>
<evidence type="ECO:0000256" key="1">
    <source>
        <dbReference type="SAM" id="SignalP"/>
    </source>
</evidence>
<evidence type="ECO:0000313" key="2">
    <source>
        <dbReference type="EMBL" id="JAH17072.1"/>
    </source>
</evidence>
<proteinExistence type="predicted"/>
<protein>
    <submittedName>
        <fullName evidence="2">Uncharacterized protein</fullName>
    </submittedName>
</protein>
<reference evidence="2" key="1">
    <citation type="submission" date="2014-11" db="EMBL/GenBank/DDBJ databases">
        <authorList>
            <person name="Amaro Gonzalez C."/>
        </authorList>
    </citation>
    <scope>NUCLEOTIDE SEQUENCE</scope>
</reference>
<name>A0A0E9QKN2_ANGAN</name>
<organism evidence="2">
    <name type="scientific">Anguilla anguilla</name>
    <name type="common">European freshwater eel</name>
    <name type="synonym">Muraena anguilla</name>
    <dbReference type="NCBI Taxonomy" id="7936"/>
    <lineage>
        <taxon>Eukaryota</taxon>
        <taxon>Metazoa</taxon>
        <taxon>Chordata</taxon>
        <taxon>Craniata</taxon>
        <taxon>Vertebrata</taxon>
        <taxon>Euteleostomi</taxon>
        <taxon>Actinopterygii</taxon>
        <taxon>Neopterygii</taxon>
        <taxon>Teleostei</taxon>
        <taxon>Anguilliformes</taxon>
        <taxon>Anguillidae</taxon>
        <taxon>Anguilla</taxon>
    </lineage>
</organism>
<dbReference type="AlphaFoldDB" id="A0A0E9QKN2"/>
<reference evidence="2" key="2">
    <citation type="journal article" date="2015" name="Fish Shellfish Immunol.">
        <title>Early steps in the European eel (Anguilla anguilla)-Vibrio vulnificus interaction in the gills: Role of the RtxA13 toxin.</title>
        <authorList>
            <person name="Callol A."/>
            <person name="Pajuelo D."/>
            <person name="Ebbesson L."/>
            <person name="Teles M."/>
            <person name="MacKenzie S."/>
            <person name="Amaro C."/>
        </authorList>
    </citation>
    <scope>NUCLEOTIDE SEQUENCE</scope>
</reference>